<dbReference type="GO" id="GO:0003676">
    <property type="term" value="F:nucleic acid binding"/>
    <property type="evidence" value="ECO:0007669"/>
    <property type="project" value="InterPro"/>
</dbReference>
<feature type="non-terminal residue" evidence="3">
    <location>
        <position position="1"/>
    </location>
</feature>
<name>A0A6G0U4T9_APHGL</name>
<sequence>FENCLNTCSNKDKIILLMDYHESHCSYEAVKYAKENGIVLIKFPPHCTHRLQPLDVNILNPFKFKMKISMNDWMAMNAGKTIKIHDLAHLTKEQFIQSFNQLAFTDEDFAASYVTDHLDPEQVISAPSTHENSDTFVEQLQRLSTSLSPTLHTESDSHVQDKITTSEDIRHFPKAGPRVKQRRGRKKGNEKTSKPSCNKKSFDEVLEKSSDDSDDNTNTDLDGISFSDFVLVKYITVKSTTFFVGCVKDFDDINYEISFFKKKTGGTFVYPELDDVDQIPHSDIELLLPKVTGNTKRSKGVLVFPKISFENYNMG</sequence>
<feature type="region of interest" description="Disordered" evidence="1">
    <location>
        <begin position="148"/>
        <end position="217"/>
    </location>
</feature>
<comment type="caution">
    <text evidence="3">The sequence shown here is derived from an EMBL/GenBank/DDBJ whole genome shotgun (WGS) entry which is preliminary data.</text>
</comment>
<organism evidence="3 4">
    <name type="scientific">Aphis glycines</name>
    <name type="common">Soybean aphid</name>
    <dbReference type="NCBI Taxonomy" id="307491"/>
    <lineage>
        <taxon>Eukaryota</taxon>
        <taxon>Metazoa</taxon>
        <taxon>Ecdysozoa</taxon>
        <taxon>Arthropoda</taxon>
        <taxon>Hexapoda</taxon>
        <taxon>Insecta</taxon>
        <taxon>Pterygota</taxon>
        <taxon>Neoptera</taxon>
        <taxon>Paraneoptera</taxon>
        <taxon>Hemiptera</taxon>
        <taxon>Sternorrhyncha</taxon>
        <taxon>Aphidomorpha</taxon>
        <taxon>Aphidoidea</taxon>
        <taxon>Aphididae</taxon>
        <taxon>Aphidini</taxon>
        <taxon>Aphis</taxon>
        <taxon>Aphis</taxon>
    </lineage>
</organism>
<reference evidence="3 4" key="1">
    <citation type="submission" date="2019-08" db="EMBL/GenBank/DDBJ databases">
        <title>The genome of the soybean aphid Biotype 1, its phylome, world population structure and adaptation to the North American continent.</title>
        <authorList>
            <person name="Giordano R."/>
            <person name="Donthu R.K."/>
            <person name="Hernandez A.G."/>
            <person name="Wright C.L."/>
            <person name="Zimin A.V."/>
        </authorList>
    </citation>
    <scope>NUCLEOTIDE SEQUENCE [LARGE SCALE GENOMIC DNA]</scope>
    <source>
        <tissue evidence="3">Whole aphids</tissue>
    </source>
</reference>
<dbReference type="AlphaFoldDB" id="A0A6G0U4T9"/>
<gene>
    <name evidence="3" type="ORF">AGLY_002035</name>
</gene>
<evidence type="ECO:0000313" key="4">
    <source>
        <dbReference type="Proteomes" id="UP000475862"/>
    </source>
</evidence>
<dbReference type="InterPro" id="IPR004875">
    <property type="entry name" value="DDE_SF_endonuclease_dom"/>
</dbReference>
<feature type="compositionally biased region" description="Basic residues" evidence="1">
    <location>
        <begin position="177"/>
        <end position="186"/>
    </location>
</feature>
<dbReference type="Pfam" id="PF03184">
    <property type="entry name" value="DDE_1"/>
    <property type="match status" value="1"/>
</dbReference>
<evidence type="ECO:0000256" key="1">
    <source>
        <dbReference type="SAM" id="MobiDB-lite"/>
    </source>
</evidence>
<dbReference type="Proteomes" id="UP000475862">
    <property type="component" value="Unassembled WGS sequence"/>
</dbReference>
<proteinExistence type="predicted"/>
<evidence type="ECO:0000259" key="2">
    <source>
        <dbReference type="Pfam" id="PF03184"/>
    </source>
</evidence>
<accession>A0A6G0U4T9</accession>
<feature type="domain" description="DDE-1" evidence="2">
    <location>
        <begin position="8"/>
        <end position="97"/>
    </location>
</feature>
<feature type="compositionally biased region" description="Basic and acidic residues" evidence="1">
    <location>
        <begin position="200"/>
        <end position="211"/>
    </location>
</feature>
<dbReference type="OrthoDB" id="6606575at2759"/>
<evidence type="ECO:0000313" key="3">
    <source>
        <dbReference type="EMBL" id="KAE9543639.1"/>
    </source>
</evidence>
<keyword evidence="4" id="KW-1185">Reference proteome</keyword>
<feature type="compositionally biased region" description="Basic and acidic residues" evidence="1">
    <location>
        <begin position="153"/>
        <end position="171"/>
    </location>
</feature>
<protein>
    <recommendedName>
        <fullName evidence="2">DDE-1 domain-containing protein</fullName>
    </recommendedName>
</protein>
<dbReference type="EMBL" id="VYZN01000007">
    <property type="protein sequence ID" value="KAE9543639.1"/>
    <property type="molecule type" value="Genomic_DNA"/>
</dbReference>